<proteinExistence type="predicted"/>
<keyword evidence="4" id="KW-1185">Reference proteome</keyword>
<dbReference type="VEuPathDB" id="ToxoDB:NCLIV_060460"/>
<dbReference type="InParanoid" id="F0VPH5"/>
<dbReference type="EMBL" id="FR823393">
    <property type="protein sequence ID" value="CBZ55621.1"/>
    <property type="molecule type" value="Genomic_DNA"/>
</dbReference>
<dbReference type="SUPFAM" id="SSF50978">
    <property type="entry name" value="WD40 repeat-like"/>
    <property type="match status" value="1"/>
</dbReference>
<organism evidence="2 4">
    <name type="scientific">Neospora caninum (strain Liverpool)</name>
    <dbReference type="NCBI Taxonomy" id="572307"/>
    <lineage>
        <taxon>Eukaryota</taxon>
        <taxon>Sar</taxon>
        <taxon>Alveolata</taxon>
        <taxon>Apicomplexa</taxon>
        <taxon>Conoidasida</taxon>
        <taxon>Coccidia</taxon>
        <taxon>Eucoccidiorida</taxon>
        <taxon>Eimeriorina</taxon>
        <taxon>Sarcocystidae</taxon>
        <taxon>Neospora</taxon>
    </lineage>
</organism>
<reference evidence="2" key="1">
    <citation type="submission" date="2011-02" db="EMBL/GenBank/DDBJ databases">
        <authorList>
            <person name="Aslett M."/>
        </authorList>
    </citation>
    <scope>NUCLEOTIDE SEQUENCE</scope>
    <source>
        <strain evidence="2">Liverpool</strain>
    </source>
</reference>
<sequence>MDASFYSPLTSLFQGHLQQPSLTLDLPLLHASRPHKLPPSLLVPTHTFLLPDVRPSSKQVMPLSLRSSYVLDCSFVPQHPSLLVCSSAPAGFVVALDLATGQAVQSFLLPPATRSRLDGVRSDNASLYSSTGSSPSLTAAHMHGDPSSPLLFLGTSVGDIFAYDLRFAGSGRCGVYGHPTLHLERAHDGIVSSLRTGGGGTGMSAVHPTSLPGHVLVSGGLQDNWIRVFDLRFPFHYSTGPSTSTDASALTGDWENGGGSCGGTVQRRSRGRVPYPIDAIQLNPGCRSAGEAGGARNVFFSSSFSATRQWLETSADTDPEEALHTDACGLHGGVQTSARRERGSQDEGNLPCHCCADTGSACGIVAMDLSPDSSLLAVAQLRAVLKEAADDAPPRRAHSAQTQAGFNGGSVSESRFGEGPGRFSPELDGAADGKTARSRSVKEWKGDTTTVLSGVHTLKDGMDVEEEDRALSGICGFPRRATSKGDEPAAASAMAGTQTRKRLSVPRRDARLLASDFGPRGVSARDSVARAPVKRDVWRVEGETTILSVAEGLKVVKTLAVADASFFTSVEFSRNGKHLLMGGGTSDSSFCVDCRACSCCCLCFVSRRNREESQRWKDDQERRRRATLSPRGEEEATEDGEAAGCCSRDHSSRCMPQEDEDGQAGKGERFRQRPSESGREPQAEEAGPAHRAQLVNLLQSNRLAVLKSPADGALAFADASLLQLALSSENATDQSVASSAAFHSPLAWPPGDLTRVQISQVPPPPFLSSSLQSTSLRLRLFSPDSAVLDCRRRAFWKGPAAAFPLLSGEEDENLENVVSASSRPAASRAASPKEAKSGNASAASPPVSAAAGPSSLRAPQEVRDRFKDSREATTDPSGRLTSTPFPQCHPQISQFLSACGPLHPHWGRPSCMHDRFVVALWGGLVAGVGGSPHYPGLKLWQATTGVVLSWTEGILATPEAVRCVRGHADLSTGLLVTAGALPARLSREDSRFPSACRLATGKRRREQDFLSESTGGRHARRPGVTLWSLIHRDVLLETALRKEIEGESAFLLVDPDDEDAS</sequence>
<feature type="compositionally biased region" description="Low complexity" evidence="1">
    <location>
        <begin position="819"/>
        <end position="830"/>
    </location>
</feature>
<feature type="region of interest" description="Disordered" evidence="1">
    <location>
        <begin position="390"/>
        <end position="442"/>
    </location>
</feature>
<feature type="compositionally biased region" description="Basic and acidic residues" evidence="1">
    <location>
        <begin position="666"/>
        <end position="682"/>
    </location>
</feature>
<dbReference type="OMA" id="CGIVAMD"/>
<evidence type="ECO:0000313" key="2">
    <source>
        <dbReference type="EMBL" id="CBZ55621.1"/>
    </source>
</evidence>
<evidence type="ECO:0000313" key="3">
    <source>
        <dbReference type="EMBL" id="CEL70363.1"/>
    </source>
</evidence>
<feature type="compositionally biased region" description="Polar residues" evidence="1">
    <location>
        <begin position="399"/>
        <end position="413"/>
    </location>
</feature>
<dbReference type="OrthoDB" id="345382at2759"/>
<reference evidence="4" key="3">
    <citation type="journal article" date="2012" name="PLoS Pathog.">
        <title>Comparative genomics of the apicomplexan parasites Toxoplasma gondii and Neospora caninum: Coccidia differing in host range and transmission strategy.</title>
        <authorList>
            <person name="Reid A.J."/>
            <person name="Vermont S.J."/>
            <person name="Cotton J.A."/>
            <person name="Harris D."/>
            <person name="Hill-Cawthorne G.A."/>
            <person name="Konen-Waisman S."/>
            <person name="Latham S.M."/>
            <person name="Mourier T."/>
            <person name="Norton R."/>
            <person name="Quail M.A."/>
            <person name="Sanders M."/>
            <person name="Shanmugam D."/>
            <person name="Sohal A."/>
            <person name="Wasmuth J.D."/>
            <person name="Brunk B."/>
            <person name="Grigg M.E."/>
            <person name="Howard J.C."/>
            <person name="Parkinson J."/>
            <person name="Roos D.S."/>
            <person name="Trees A.J."/>
            <person name="Berriman M."/>
            <person name="Pain A."/>
            <person name="Wastling J.M."/>
        </authorList>
    </citation>
    <scope>NUCLEOTIDE SEQUENCE [LARGE SCALE GENOMIC DNA]</scope>
    <source>
        <strain evidence="4">Liverpool</strain>
    </source>
</reference>
<name>F0VPH5_NEOCL</name>
<gene>
    <name evidence="3" type="ORF">BN1204_060460</name>
    <name evidence="2" type="ORF">NCLIV_060460</name>
</gene>
<reference evidence="3" key="4">
    <citation type="journal article" date="2015" name="PLoS ONE">
        <title>Comprehensive Evaluation of Toxoplasma gondii VEG and Neospora caninum LIV Genomes with Tachyzoite Stage Transcriptome and Proteome Defines Novel Transcript Features.</title>
        <authorList>
            <person name="Ramaprasad A."/>
            <person name="Mourier T."/>
            <person name="Naeem R."/>
            <person name="Malas T.B."/>
            <person name="Moussa E."/>
            <person name="Panigrahi A."/>
            <person name="Vermont S.J."/>
            <person name="Otto T.D."/>
            <person name="Wastling J."/>
            <person name="Pain A."/>
        </authorList>
    </citation>
    <scope>NUCLEOTIDE SEQUENCE</scope>
    <source>
        <strain evidence="3">Liverpool</strain>
    </source>
</reference>
<dbReference type="RefSeq" id="XP_003885649.1">
    <property type="nucleotide sequence ID" value="XM_003885600.1"/>
</dbReference>
<dbReference type="AlphaFoldDB" id="F0VPH5"/>
<dbReference type="GeneID" id="13445671"/>
<dbReference type="eggNOG" id="ENOG502SXSX">
    <property type="taxonomic scope" value="Eukaryota"/>
</dbReference>
<dbReference type="Proteomes" id="UP000007494">
    <property type="component" value="Chromosome XII"/>
</dbReference>
<feature type="compositionally biased region" description="Polar residues" evidence="1">
    <location>
        <begin position="874"/>
        <end position="886"/>
    </location>
</feature>
<evidence type="ECO:0000313" key="4">
    <source>
        <dbReference type="Proteomes" id="UP000007494"/>
    </source>
</evidence>
<reference evidence="2" key="2">
    <citation type="submission" date="2011-03" db="EMBL/GenBank/DDBJ databases">
        <title>Comparative genomics and transcriptomics of Neospora caninum and Toxoplasma gondii.</title>
        <authorList>
            <person name="Reid A.J."/>
            <person name="Sohal A."/>
            <person name="Harris D."/>
            <person name="Quail M."/>
            <person name="Sanders M."/>
            <person name="Berriman M."/>
            <person name="Wastling J.M."/>
            <person name="Pain A."/>
        </authorList>
    </citation>
    <scope>NUCLEOTIDE SEQUENCE</scope>
    <source>
        <strain evidence="2">Liverpool</strain>
    </source>
</reference>
<feature type="compositionally biased region" description="Basic and acidic residues" evidence="1">
    <location>
        <begin position="860"/>
        <end position="873"/>
    </location>
</feature>
<dbReference type="InterPro" id="IPR036322">
    <property type="entry name" value="WD40_repeat_dom_sf"/>
</dbReference>
<accession>F0VPH5</accession>
<feature type="region of interest" description="Disordered" evidence="1">
    <location>
        <begin position="614"/>
        <end position="688"/>
    </location>
</feature>
<feature type="region of interest" description="Disordered" evidence="1">
    <location>
        <begin position="817"/>
        <end position="886"/>
    </location>
</feature>
<dbReference type="EMBL" id="LN714487">
    <property type="protein sequence ID" value="CEL70363.1"/>
    <property type="molecule type" value="Genomic_DNA"/>
</dbReference>
<protein>
    <submittedName>
        <fullName evidence="2">Uncharacterized protein</fullName>
    </submittedName>
</protein>
<evidence type="ECO:0000256" key="1">
    <source>
        <dbReference type="SAM" id="MobiDB-lite"/>
    </source>
</evidence>
<feature type="compositionally biased region" description="Low complexity" evidence="1">
    <location>
        <begin position="837"/>
        <end position="855"/>
    </location>
</feature>
<dbReference type="InterPro" id="IPR015943">
    <property type="entry name" value="WD40/YVTN_repeat-like_dom_sf"/>
</dbReference>
<dbReference type="Gene3D" id="2.130.10.10">
    <property type="entry name" value="YVTN repeat-like/Quinoprotein amine dehydrogenase"/>
    <property type="match status" value="1"/>
</dbReference>